<dbReference type="PANTHER" id="PTHR43736">
    <property type="entry name" value="ADP-RIBOSE PYROPHOSPHATASE"/>
    <property type="match status" value="1"/>
</dbReference>
<feature type="domain" description="Nudix hydrolase" evidence="1">
    <location>
        <begin position="19"/>
        <end position="166"/>
    </location>
</feature>
<dbReference type="InterPro" id="IPR000086">
    <property type="entry name" value="NUDIX_hydrolase_dom"/>
</dbReference>
<dbReference type="Gene3D" id="1.10.10.10">
    <property type="entry name" value="Winged helix-like DNA-binding domain superfamily/Winged helix DNA-binding domain"/>
    <property type="match status" value="1"/>
</dbReference>
<gene>
    <name evidence="2" type="ORF">FRZ54_14115</name>
</gene>
<dbReference type="AlphaFoldDB" id="A0A5B8UX88"/>
<keyword evidence="3" id="KW-1185">Reference proteome</keyword>
<proteinExistence type="predicted"/>
<sequence>MFNKQELIDFCNTARESYLAHISIDCVVFGFHEGQLKVLVLKMKNEQSWYLPGGFVLKNEPIEEAANRILKDRTGLDEIFLQQFHVFGDPERSRPHREMYANMLPPSENWFANRFMTIGYYALVDFIHVTPTPDSHSEACTWCDLADTPQLELDHGIILKSALDTLRLQLNYQPIGYNLMPKEFTMPELQKLYETILDKKLDRRNFQRRMLGFGILTRSEKPRKGGAHKAPYLYSFDLANYQNALKEGLKGGW</sequence>
<dbReference type="InterPro" id="IPR054105">
    <property type="entry name" value="WHD_NrtR"/>
</dbReference>
<accession>A0A5B8UX88</accession>
<dbReference type="SUPFAM" id="SSF46785">
    <property type="entry name" value="Winged helix' DNA-binding domain"/>
    <property type="match status" value="1"/>
</dbReference>
<evidence type="ECO:0000259" key="1">
    <source>
        <dbReference type="PROSITE" id="PS51462"/>
    </source>
</evidence>
<dbReference type="GO" id="GO:0016787">
    <property type="term" value="F:hydrolase activity"/>
    <property type="evidence" value="ECO:0007669"/>
    <property type="project" value="UniProtKB-KW"/>
</dbReference>
<dbReference type="InterPro" id="IPR036388">
    <property type="entry name" value="WH-like_DNA-bd_sf"/>
</dbReference>
<dbReference type="Pfam" id="PF21906">
    <property type="entry name" value="WHD_NrtR"/>
    <property type="match status" value="1"/>
</dbReference>
<dbReference type="InterPro" id="IPR015797">
    <property type="entry name" value="NUDIX_hydrolase-like_dom_sf"/>
</dbReference>
<reference evidence="2 3" key="1">
    <citation type="journal article" date="2017" name="Curr. Microbiol.">
        <title>Mucilaginibacter ginsenosidivorans sp. nov., Isolated from Soil of Ginseng Field.</title>
        <authorList>
            <person name="Kim M.M."/>
            <person name="Siddiqi M.Z."/>
            <person name="Im W.T."/>
        </authorList>
    </citation>
    <scope>NUCLEOTIDE SEQUENCE [LARGE SCALE GENOMIC DNA]</scope>
    <source>
        <strain evidence="2 3">Gsoil 3017</strain>
    </source>
</reference>
<dbReference type="Proteomes" id="UP000321479">
    <property type="component" value="Chromosome"/>
</dbReference>
<dbReference type="EMBL" id="CP042436">
    <property type="protein sequence ID" value="QEC63664.1"/>
    <property type="molecule type" value="Genomic_DNA"/>
</dbReference>
<dbReference type="SUPFAM" id="SSF55811">
    <property type="entry name" value="Nudix"/>
    <property type="match status" value="1"/>
</dbReference>
<organism evidence="2 3">
    <name type="scientific">Mucilaginibacter ginsenosidivorans</name>
    <dbReference type="NCBI Taxonomy" id="398053"/>
    <lineage>
        <taxon>Bacteria</taxon>
        <taxon>Pseudomonadati</taxon>
        <taxon>Bacteroidota</taxon>
        <taxon>Sphingobacteriia</taxon>
        <taxon>Sphingobacteriales</taxon>
        <taxon>Sphingobacteriaceae</taxon>
        <taxon>Mucilaginibacter</taxon>
    </lineage>
</organism>
<name>A0A5B8UX88_9SPHI</name>
<dbReference type="Gene3D" id="3.90.79.10">
    <property type="entry name" value="Nucleoside Triphosphate Pyrophosphohydrolase"/>
    <property type="match status" value="1"/>
</dbReference>
<dbReference type="PROSITE" id="PS51462">
    <property type="entry name" value="NUDIX"/>
    <property type="match status" value="1"/>
</dbReference>
<dbReference type="RefSeq" id="WP_147032238.1">
    <property type="nucleotide sequence ID" value="NZ_CP042436.1"/>
</dbReference>
<keyword evidence="2" id="KW-0378">Hydrolase</keyword>
<protein>
    <submittedName>
        <fullName evidence="2">NUDIX hydrolase</fullName>
    </submittedName>
</protein>
<evidence type="ECO:0000313" key="2">
    <source>
        <dbReference type="EMBL" id="QEC63664.1"/>
    </source>
</evidence>
<dbReference type="InterPro" id="IPR036390">
    <property type="entry name" value="WH_DNA-bd_sf"/>
</dbReference>
<dbReference type="CDD" id="cd18873">
    <property type="entry name" value="NUDIX_NadM_like"/>
    <property type="match status" value="1"/>
</dbReference>
<dbReference type="Pfam" id="PF00293">
    <property type="entry name" value="NUDIX"/>
    <property type="match status" value="1"/>
</dbReference>
<dbReference type="KEGG" id="mgin:FRZ54_14115"/>
<evidence type="ECO:0000313" key="3">
    <source>
        <dbReference type="Proteomes" id="UP000321479"/>
    </source>
</evidence>
<dbReference type="OrthoDB" id="9786141at2"/>
<dbReference type="PANTHER" id="PTHR43736:SF4">
    <property type="entry name" value="SLR1690 PROTEIN"/>
    <property type="match status" value="1"/>
</dbReference>